<evidence type="ECO:0000313" key="2">
    <source>
        <dbReference type="EMBL" id="KAK3723398.1"/>
    </source>
</evidence>
<evidence type="ECO:0000313" key="3">
    <source>
        <dbReference type="Proteomes" id="UP001283361"/>
    </source>
</evidence>
<accession>A0AAE1CP46</accession>
<dbReference type="AlphaFoldDB" id="A0AAE1CP46"/>
<reference evidence="2" key="1">
    <citation type="journal article" date="2023" name="G3 (Bethesda)">
        <title>A reference genome for the long-term kleptoplast-retaining sea slug Elysia crispata morphotype clarki.</title>
        <authorList>
            <person name="Eastman K.E."/>
            <person name="Pendleton A.L."/>
            <person name="Shaikh M.A."/>
            <person name="Suttiyut T."/>
            <person name="Ogas R."/>
            <person name="Tomko P."/>
            <person name="Gavelis G."/>
            <person name="Widhalm J.R."/>
            <person name="Wisecaver J.H."/>
        </authorList>
    </citation>
    <scope>NUCLEOTIDE SEQUENCE</scope>
    <source>
        <strain evidence="2">ECLA1</strain>
    </source>
</reference>
<name>A0AAE1CP46_9GAST</name>
<evidence type="ECO:0000256" key="1">
    <source>
        <dbReference type="SAM" id="MobiDB-lite"/>
    </source>
</evidence>
<comment type="caution">
    <text evidence="2">The sequence shown here is derived from an EMBL/GenBank/DDBJ whole genome shotgun (WGS) entry which is preliminary data.</text>
</comment>
<organism evidence="2 3">
    <name type="scientific">Elysia crispata</name>
    <name type="common">lettuce slug</name>
    <dbReference type="NCBI Taxonomy" id="231223"/>
    <lineage>
        <taxon>Eukaryota</taxon>
        <taxon>Metazoa</taxon>
        <taxon>Spiralia</taxon>
        <taxon>Lophotrochozoa</taxon>
        <taxon>Mollusca</taxon>
        <taxon>Gastropoda</taxon>
        <taxon>Heterobranchia</taxon>
        <taxon>Euthyneura</taxon>
        <taxon>Panpulmonata</taxon>
        <taxon>Sacoglossa</taxon>
        <taxon>Placobranchoidea</taxon>
        <taxon>Plakobranchidae</taxon>
        <taxon>Elysia</taxon>
    </lineage>
</organism>
<gene>
    <name evidence="2" type="ORF">RRG08_044303</name>
</gene>
<dbReference type="Proteomes" id="UP001283361">
    <property type="component" value="Unassembled WGS sequence"/>
</dbReference>
<sequence>MGRQDDTEKKIENWLGGGREEFKLRKDRRREAADTSVRPQLTHSTRHSIIPHGGPRSRSNPTAQTPAPLRRAT</sequence>
<keyword evidence="3" id="KW-1185">Reference proteome</keyword>
<dbReference type="EMBL" id="JAWDGP010007362">
    <property type="protein sequence ID" value="KAK3723398.1"/>
    <property type="molecule type" value="Genomic_DNA"/>
</dbReference>
<protein>
    <submittedName>
        <fullName evidence="2">Uncharacterized protein</fullName>
    </submittedName>
</protein>
<feature type="region of interest" description="Disordered" evidence="1">
    <location>
        <begin position="1"/>
        <end position="73"/>
    </location>
</feature>
<proteinExistence type="predicted"/>
<feature type="compositionally biased region" description="Basic and acidic residues" evidence="1">
    <location>
        <begin position="1"/>
        <end position="33"/>
    </location>
</feature>